<reference evidence="8" key="3">
    <citation type="journal article" date="2017" name="Nature">
        <title>Genome sequence of the progenitor of the wheat D genome Aegilops tauschii.</title>
        <authorList>
            <person name="Luo M.C."/>
            <person name="Gu Y.Q."/>
            <person name="Puiu D."/>
            <person name="Wang H."/>
            <person name="Twardziok S.O."/>
            <person name="Deal K.R."/>
            <person name="Huo N."/>
            <person name="Zhu T."/>
            <person name="Wang L."/>
            <person name="Wang Y."/>
            <person name="McGuire P.E."/>
            <person name="Liu S."/>
            <person name="Long H."/>
            <person name="Ramasamy R.K."/>
            <person name="Rodriguez J.C."/>
            <person name="Van S.L."/>
            <person name="Yuan L."/>
            <person name="Wang Z."/>
            <person name="Xia Z."/>
            <person name="Xiao L."/>
            <person name="Anderson O.D."/>
            <person name="Ouyang S."/>
            <person name="Liang Y."/>
            <person name="Zimin A.V."/>
            <person name="Pertea G."/>
            <person name="Qi P."/>
            <person name="Bennetzen J.L."/>
            <person name="Dai X."/>
            <person name="Dawson M.W."/>
            <person name="Muller H.G."/>
            <person name="Kugler K."/>
            <person name="Rivarola-Duarte L."/>
            <person name="Spannagl M."/>
            <person name="Mayer K.F.X."/>
            <person name="Lu F.H."/>
            <person name="Bevan M.W."/>
            <person name="Leroy P."/>
            <person name="Li P."/>
            <person name="You F.M."/>
            <person name="Sun Q."/>
            <person name="Liu Z."/>
            <person name="Lyons E."/>
            <person name="Wicker T."/>
            <person name="Salzberg S.L."/>
            <person name="Devos K.M."/>
            <person name="Dvorak J."/>
        </authorList>
    </citation>
    <scope>NUCLEOTIDE SEQUENCE [LARGE SCALE GENOMIC DNA]</scope>
    <source>
        <strain evidence="8">cv. AL8/78</strain>
    </source>
</reference>
<reference evidence="8" key="4">
    <citation type="submission" date="2019-03" db="UniProtKB">
        <authorList>
            <consortium name="EnsemblPlants"/>
        </authorList>
    </citation>
    <scope>IDENTIFICATION</scope>
</reference>
<evidence type="ECO:0008006" key="10">
    <source>
        <dbReference type="Google" id="ProtNLM"/>
    </source>
</evidence>
<evidence type="ECO:0000256" key="2">
    <source>
        <dbReference type="ARBA" id="ARBA00009533"/>
    </source>
</evidence>
<dbReference type="PANTHER" id="PTHR46101:SF8">
    <property type="entry name" value="SERINE DECARBOXYLASE 2"/>
    <property type="match status" value="1"/>
</dbReference>
<dbReference type="STRING" id="200361.A0A453GTQ4"/>
<accession>A0A453GTQ4</accession>
<comment type="cofactor">
    <cofactor evidence="1 6 7">
        <name>pyridoxal 5'-phosphate</name>
        <dbReference type="ChEBI" id="CHEBI:597326"/>
    </cofactor>
</comment>
<dbReference type="EnsemblPlants" id="AET3Gv21203100.1">
    <property type="protein sequence ID" value="AET3Gv21203100.1"/>
    <property type="gene ID" value="AET3Gv21203100"/>
</dbReference>
<comment type="similarity">
    <text evidence="2 7">Belongs to the group II decarboxylase family.</text>
</comment>
<dbReference type="Gramene" id="AET3Gv21203100.1">
    <property type="protein sequence ID" value="AET3Gv21203100.1"/>
    <property type="gene ID" value="AET3Gv21203100"/>
</dbReference>
<dbReference type="Gene3D" id="3.90.1150.10">
    <property type="entry name" value="Aspartate Aminotransferase, domain 1"/>
    <property type="match status" value="1"/>
</dbReference>
<name>A0A453GTQ4_AEGTS</name>
<evidence type="ECO:0000256" key="7">
    <source>
        <dbReference type="RuleBase" id="RU000382"/>
    </source>
</evidence>
<dbReference type="PROSITE" id="PS00392">
    <property type="entry name" value="DDC_GAD_HDC_YDC"/>
    <property type="match status" value="1"/>
</dbReference>
<organism evidence="8 9">
    <name type="scientific">Aegilops tauschii subsp. strangulata</name>
    <name type="common">Goatgrass</name>
    <dbReference type="NCBI Taxonomy" id="200361"/>
    <lineage>
        <taxon>Eukaryota</taxon>
        <taxon>Viridiplantae</taxon>
        <taxon>Streptophyta</taxon>
        <taxon>Embryophyta</taxon>
        <taxon>Tracheophyta</taxon>
        <taxon>Spermatophyta</taxon>
        <taxon>Magnoliopsida</taxon>
        <taxon>Liliopsida</taxon>
        <taxon>Poales</taxon>
        <taxon>Poaceae</taxon>
        <taxon>BOP clade</taxon>
        <taxon>Pooideae</taxon>
        <taxon>Triticodae</taxon>
        <taxon>Triticeae</taxon>
        <taxon>Triticinae</taxon>
        <taxon>Aegilops</taxon>
    </lineage>
</organism>
<evidence type="ECO:0000256" key="5">
    <source>
        <dbReference type="ARBA" id="ARBA00023239"/>
    </source>
</evidence>
<feature type="modified residue" description="N6-(pyridoxal phosphate)lysine" evidence="6">
    <location>
        <position position="330"/>
    </location>
</feature>
<dbReference type="AlphaFoldDB" id="A0A453GTQ4"/>
<evidence type="ECO:0000256" key="1">
    <source>
        <dbReference type="ARBA" id="ARBA00001933"/>
    </source>
</evidence>
<evidence type="ECO:0000256" key="3">
    <source>
        <dbReference type="ARBA" id="ARBA00022793"/>
    </source>
</evidence>
<dbReference type="InterPro" id="IPR015424">
    <property type="entry name" value="PyrdxlP-dep_Trfase"/>
</dbReference>
<evidence type="ECO:0000256" key="4">
    <source>
        <dbReference type="ARBA" id="ARBA00022898"/>
    </source>
</evidence>
<evidence type="ECO:0000313" key="9">
    <source>
        <dbReference type="Proteomes" id="UP000015105"/>
    </source>
</evidence>
<dbReference type="InterPro" id="IPR015421">
    <property type="entry name" value="PyrdxlP-dep_Trfase_major"/>
</dbReference>
<dbReference type="InterPro" id="IPR015422">
    <property type="entry name" value="PyrdxlP-dep_Trfase_small"/>
</dbReference>
<dbReference type="PANTHER" id="PTHR46101">
    <property type="match status" value="1"/>
</dbReference>
<keyword evidence="5 7" id="KW-0456">Lyase</keyword>
<evidence type="ECO:0000313" key="8">
    <source>
        <dbReference type="EnsemblPlants" id="AET3Gv21203100.1"/>
    </source>
</evidence>
<dbReference type="GO" id="GO:0019752">
    <property type="term" value="P:carboxylic acid metabolic process"/>
    <property type="evidence" value="ECO:0007669"/>
    <property type="project" value="InterPro"/>
</dbReference>
<sequence length="505" mass="55875">FTTVFSCDRVARLVASKMVEKSIDVVVGGEMLVGSPPAADNHCHQKVQNHPGGVGGVVPPVTDGLPQVVVVGDTGKHAARVAVEGFAVLEPPADAEAAAERRDDVAALLAGFARHLQERTTHHLGYPYNLDFDFSVMAQFQNFSINNLGDPFIESNYGVHSRQFEVAVLDWFARLWDLQQDEYWGYITNCGTEGNLHGLLVGRELFPDGIIYASCESHYSVFKAARMYRVECVEIDTLVSGEMNCADFKSKLSQNPGRPAIVNVNIGTTVKGAIDDLDRIIRTLEKCGFRDRFYIHCDGALAGLMMPFIKQAPKVTFKKPIGSVSVSGHKFMGCPVPCGVVITRLEHVKVLSTDIEYLSSRDATIMGSRNGHAPMFLWYTLNKKGYRGIRKEVQKCLRNAHHLANRLREAGVSAYLNELSSTVVFERPHDEAFVHKWQLACEGSIAHVVVMPNVSVEKLNNFVEELIGERPRWHEGGGFRVPCVAKDIGQENCLCGVHDKKLRVV</sequence>
<keyword evidence="9" id="KW-1185">Reference proteome</keyword>
<reference evidence="8" key="5">
    <citation type="journal article" date="2021" name="G3 (Bethesda)">
        <title>Aegilops tauschii genome assembly Aet v5.0 features greater sequence contiguity and improved annotation.</title>
        <authorList>
            <person name="Wang L."/>
            <person name="Zhu T."/>
            <person name="Rodriguez J.C."/>
            <person name="Deal K.R."/>
            <person name="Dubcovsky J."/>
            <person name="McGuire P.E."/>
            <person name="Lux T."/>
            <person name="Spannagl M."/>
            <person name="Mayer K.F.X."/>
            <person name="Baldrich P."/>
            <person name="Meyers B.C."/>
            <person name="Huo N."/>
            <person name="Gu Y.Q."/>
            <person name="Zhou H."/>
            <person name="Devos K.M."/>
            <person name="Bennetzen J.L."/>
            <person name="Unver T."/>
            <person name="Budak H."/>
            <person name="Gulick P.J."/>
            <person name="Galiba G."/>
            <person name="Kalapos B."/>
            <person name="Nelson D.R."/>
            <person name="Li P."/>
            <person name="You F.M."/>
            <person name="Luo M.C."/>
            <person name="Dvorak J."/>
        </authorList>
    </citation>
    <scope>NUCLEOTIDE SEQUENCE [LARGE SCALE GENOMIC DNA]</scope>
    <source>
        <strain evidence="8">cv. AL8/78</strain>
    </source>
</reference>
<dbReference type="GO" id="GO:0030170">
    <property type="term" value="F:pyridoxal phosphate binding"/>
    <property type="evidence" value="ECO:0007669"/>
    <property type="project" value="InterPro"/>
</dbReference>
<dbReference type="InterPro" id="IPR002129">
    <property type="entry name" value="PyrdxlP-dep_de-COase"/>
</dbReference>
<dbReference type="NCBIfam" id="NF002748">
    <property type="entry name" value="PRK02769.1"/>
    <property type="match status" value="1"/>
</dbReference>
<dbReference type="InterPro" id="IPR051151">
    <property type="entry name" value="Group_II_Decarboxylase"/>
</dbReference>
<proteinExistence type="inferred from homology"/>
<reference evidence="9" key="2">
    <citation type="journal article" date="2017" name="Nat. Plants">
        <title>The Aegilops tauschii genome reveals multiple impacts of transposons.</title>
        <authorList>
            <person name="Zhao G."/>
            <person name="Zou C."/>
            <person name="Li K."/>
            <person name="Wang K."/>
            <person name="Li T."/>
            <person name="Gao L."/>
            <person name="Zhang X."/>
            <person name="Wang H."/>
            <person name="Yang Z."/>
            <person name="Liu X."/>
            <person name="Jiang W."/>
            <person name="Mao L."/>
            <person name="Kong X."/>
            <person name="Jiao Y."/>
            <person name="Jia J."/>
        </authorList>
    </citation>
    <scope>NUCLEOTIDE SEQUENCE [LARGE SCALE GENOMIC DNA]</scope>
    <source>
        <strain evidence="9">cv. AL8/78</strain>
    </source>
</reference>
<keyword evidence="3" id="KW-0210">Decarboxylase</keyword>
<reference evidence="9" key="1">
    <citation type="journal article" date="2014" name="Science">
        <title>Ancient hybridizations among the ancestral genomes of bread wheat.</title>
        <authorList>
            <consortium name="International Wheat Genome Sequencing Consortium,"/>
            <person name="Marcussen T."/>
            <person name="Sandve S.R."/>
            <person name="Heier L."/>
            <person name="Spannagl M."/>
            <person name="Pfeifer M."/>
            <person name="Jakobsen K.S."/>
            <person name="Wulff B.B."/>
            <person name="Steuernagel B."/>
            <person name="Mayer K.F."/>
            <person name="Olsen O.A."/>
        </authorList>
    </citation>
    <scope>NUCLEOTIDE SEQUENCE [LARGE SCALE GENOMIC DNA]</scope>
    <source>
        <strain evidence="9">cv. AL8/78</strain>
    </source>
</reference>
<keyword evidence="4 6" id="KW-0663">Pyridoxal phosphate</keyword>
<dbReference type="GO" id="GO:0016831">
    <property type="term" value="F:carboxy-lyase activity"/>
    <property type="evidence" value="ECO:0007669"/>
    <property type="project" value="UniProtKB-KW"/>
</dbReference>
<dbReference type="Pfam" id="PF00282">
    <property type="entry name" value="Pyridoxal_deC"/>
    <property type="match status" value="1"/>
</dbReference>
<dbReference type="InterPro" id="IPR021115">
    <property type="entry name" value="Pyridoxal-P_BS"/>
</dbReference>
<dbReference type="Proteomes" id="UP000015105">
    <property type="component" value="Chromosome 3D"/>
</dbReference>
<dbReference type="SUPFAM" id="SSF53383">
    <property type="entry name" value="PLP-dependent transferases"/>
    <property type="match status" value="1"/>
</dbReference>
<dbReference type="Gene3D" id="3.40.640.10">
    <property type="entry name" value="Type I PLP-dependent aspartate aminotransferase-like (Major domain)"/>
    <property type="match status" value="1"/>
</dbReference>
<evidence type="ECO:0000256" key="6">
    <source>
        <dbReference type="PIRSR" id="PIRSR602129-50"/>
    </source>
</evidence>
<protein>
    <recommendedName>
        <fullName evidence="10">Serine decarboxylase</fullName>
    </recommendedName>
</protein>